<evidence type="ECO:0000259" key="6">
    <source>
        <dbReference type="PROSITE" id="PS51034"/>
    </source>
</evidence>
<feature type="domain" description="ZP" evidence="6">
    <location>
        <begin position="490"/>
        <end position="791"/>
    </location>
</feature>
<dbReference type="InterPro" id="IPR026823">
    <property type="entry name" value="cEGF"/>
</dbReference>
<dbReference type="Gene3D" id="2.10.25.10">
    <property type="entry name" value="Laminin"/>
    <property type="match status" value="2"/>
</dbReference>
<dbReference type="PANTHER" id="PTHR14002">
    <property type="entry name" value="ENDOGLIN/TGF-BETA RECEPTOR TYPE III"/>
    <property type="match status" value="1"/>
</dbReference>
<dbReference type="InterPro" id="IPR018097">
    <property type="entry name" value="EGF_Ca-bd_CS"/>
</dbReference>
<keyword evidence="4" id="KW-1015">Disulfide bond</keyword>
<keyword evidence="2 5" id="KW-0732">Signal</keyword>
<evidence type="ECO:0000256" key="4">
    <source>
        <dbReference type="ARBA" id="ARBA00023157"/>
    </source>
</evidence>
<dbReference type="SUPFAM" id="SSF57196">
    <property type="entry name" value="EGF/Laminin"/>
    <property type="match status" value="2"/>
</dbReference>
<evidence type="ECO:0000256" key="3">
    <source>
        <dbReference type="ARBA" id="ARBA00022737"/>
    </source>
</evidence>
<dbReference type="EMBL" id="CALNXJ010000002">
    <property type="protein sequence ID" value="CAH3033064.1"/>
    <property type="molecule type" value="Genomic_DNA"/>
</dbReference>
<evidence type="ECO:0000313" key="8">
    <source>
        <dbReference type="Proteomes" id="UP001159428"/>
    </source>
</evidence>
<dbReference type="Proteomes" id="UP001159428">
    <property type="component" value="Unassembled WGS sequence"/>
</dbReference>
<dbReference type="InterPro" id="IPR055355">
    <property type="entry name" value="ZP-C"/>
</dbReference>
<sequence length="1066" mass="118982">MVRWLPVGWIFAFLALGTLTEASHFRHGSIMWSPDDSNSNTVHFSFRIGWRRSSSGSLNCDQNMKSSGQLINYGGWWKAGCDNSYNSLCGSSLTISNTYFYCTDYSVPEDWTVGENNFTYTFSNSEKQWHVSYSGCCWISLSHYAGSSGWKVETAINLAPRSDNGKINSSPVTRSPAIVRFPGGCRQSFRIPVEDPDGDTVKCRFATYSESLKVNTSFPYGEMDEKSCVLTYNGSQAAVGGIFAIALTLEDFPAGTTNFASATPFSGIPLQFLVMVIGNHAGHCDEKPVFTASTPKDGECSDLPIGSAYRAVIEVQVADFSKSIVEISTASPSGMQLTSLRNHGQIYYRNVTWYPSQYQIGQQLFCFKASDSAGLESEWRCVTILVGTSSTPRVLLASRMPMTPVSKYGSGYSYWSIRFDRLIKKPRTSSFIRLVLLPSGQTVYKVDALSQNVTIGSNSTTLHFAIPHPVLSMEGSYAILMNRGVVVGQGCSSSGTPTPGISSSSAWRFYVNGVCSSGYSLRSPYFLSCVGYYNSNNDRHVAAKRLENCLTLPQNVFDYPQFSFSVYWKASGPSNIFPELTLTAGCDQDCDNTPGNYSCSCERGFQLQSNGKSCTDINECTVNNGGCSHQCFNIPGTFYCGCPKGLTMGLNNLTCVAGYGSFTFKMDFYRNSSFITPFTERDYPLSVALNEYVYLQYSVASSADLVIMAENCKATKDASFYSWPQYTFLRNGCPTDSTLDYSYNPTRHYQQFKIRALRFWNDYDTVYFHCELLACHHNYPDSRCSKGCIKNKRKRREVTRDGGNQEESTNKIILTGGPVVFEAAKKDEPLDHNRIQRLTTVMIQPGLQYQQFTIKTLRFWNDYDSVYFHCEPSDATLHHLCYSTLWEASCSGASAEPIKHDKDTGLSEPLHEFETRTKEREFVDVHFSFRIGWRRSSGSRCDQNMISSGQLITFGGSWRARCDNSFSGCYWISLSNYPGSYSWKVETAINLAPRSDNGKINSSPVTRSPAIVRFPGGCRQSFRIPVEDPDGDTVKCRFATYSESLKVNTSFPYGELDEVIESRSHH</sequence>
<name>A0AAU9VM82_9CNID</name>
<dbReference type="FunFam" id="2.10.25.10:FF:000240">
    <property type="entry name" value="Vitamin K-dependent protein S"/>
    <property type="match status" value="1"/>
</dbReference>
<dbReference type="PANTHER" id="PTHR14002:SF43">
    <property type="entry name" value="DELTA-LIKE PROTEIN"/>
    <property type="match status" value="1"/>
</dbReference>
<dbReference type="GO" id="GO:0005509">
    <property type="term" value="F:calcium ion binding"/>
    <property type="evidence" value="ECO:0007669"/>
    <property type="project" value="InterPro"/>
</dbReference>
<evidence type="ECO:0000256" key="5">
    <source>
        <dbReference type="SAM" id="SignalP"/>
    </source>
</evidence>
<protein>
    <recommendedName>
        <fullName evidence="6">ZP domain-containing protein</fullName>
    </recommendedName>
</protein>
<reference evidence="7 8" key="1">
    <citation type="submission" date="2022-05" db="EMBL/GenBank/DDBJ databases">
        <authorList>
            <consortium name="Genoscope - CEA"/>
            <person name="William W."/>
        </authorList>
    </citation>
    <scope>NUCLEOTIDE SEQUENCE [LARGE SCALE GENOMIC DNA]</scope>
</reference>
<dbReference type="PROSITE" id="PS01187">
    <property type="entry name" value="EGF_CA"/>
    <property type="match status" value="1"/>
</dbReference>
<dbReference type="SMART" id="SM00179">
    <property type="entry name" value="EGF_CA"/>
    <property type="match status" value="2"/>
</dbReference>
<dbReference type="InterPro" id="IPR042235">
    <property type="entry name" value="ZP-C_dom"/>
</dbReference>
<dbReference type="Pfam" id="PF00100">
    <property type="entry name" value="Zona_pellucida"/>
    <property type="match status" value="1"/>
</dbReference>
<dbReference type="SMART" id="SM00181">
    <property type="entry name" value="EGF"/>
    <property type="match status" value="2"/>
</dbReference>
<keyword evidence="1" id="KW-0245">EGF-like domain</keyword>
<keyword evidence="3" id="KW-0677">Repeat</keyword>
<dbReference type="Pfam" id="PF12662">
    <property type="entry name" value="cEGF"/>
    <property type="match status" value="1"/>
</dbReference>
<feature type="signal peptide" evidence="5">
    <location>
        <begin position="1"/>
        <end position="22"/>
    </location>
</feature>
<proteinExistence type="predicted"/>
<keyword evidence="8" id="KW-1185">Reference proteome</keyword>
<dbReference type="InterPro" id="IPR001881">
    <property type="entry name" value="EGF-like_Ca-bd_dom"/>
</dbReference>
<dbReference type="InterPro" id="IPR000742">
    <property type="entry name" value="EGF"/>
</dbReference>
<accession>A0AAU9VM82</accession>
<dbReference type="PROSITE" id="PS51034">
    <property type="entry name" value="ZP_2"/>
    <property type="match status" value="1"/>
</dbReference>
<dbReference type="Gene3D" id="2.60.40.4100">
    <property type="entry name" value="Zona pellucida, ZP-C domain"/>
    <property type="match status" value="1"/>
</dbReference>
<dbReference type="Pfam" id="PF14670">
    <property type="entry name" value="FXa_inhibition"/>
    <property type="match status" value="1"/>
</dbReference>
<dbReference type="SMART" id="SM00241">
    <property type="entry name" value="ZP"/>
    <property type="match status" value="1"/>
</dbReference>
<dbReference type="AlphaFoldDB" id="A0AAU9VM82"/>
<dbReference type="CDD" id="cd00054">
    <property type="entry name" value="EGF_CA"/>
    <property type="match status" value="1"/>
</dbReference>
<evidence type="ECO:0000313" key="7">
    <source>
        <dbReference type="EMBL" id="CAH3033064.1"/>
    </source>
</evidence>
<feature type="chain" id="PRO_5043852161" description="ZP domain-containing protein" evidence="5">
    <location>
        <begin position="23"/>
        <end position="1066"/>
    </location>
</feature>
<dbReference type="InterPro" id="IPR001507">
    <property type="entry name" value="ZP_dom"/>
</dbReference>
<gene>
    <name evidence="7" type="ORF">PMEA_00010895</name>
</gene>
<evidence type="ECO:0000256" key="1">
    <source>
        <dbReference type="ARBA" id="ARBA00022536"/>
    </source>
</evidence>
<evidence type="ECO:0000256" key="2">
    <source>
        <dbReference type="ARBA" id="ARBA00022729"/>
    </source>
</evidence>
<comment type="caution">
    <text evidence="7">The sequence shown here is derived from an EMBL/GenBank/DDBJ whole genome shotgun (WGS) entry which is preliminary data.</text>
</comment>
<organism evidence="7 8">
    <name type="scientific">Pocillopora meandrina</name>
    <dbReference type="NCBI Taxonomy" id="46732"/>
    <lineage>
        <taxon>Eukaryota</taxon>
        <taxon>Metazoa</taxon>
        <taxon>Cnidaria</taxon>
        <taxon>Anthozoa</taxon>
        <taxon>Hexacorallia</taxon>
        <taxon>Scleractinia</taxon>
        <taxon>Astrocoeniina</taxon>
        <taxon>Pocilloporidae</taxon>
        <taxon>Pocillopora</taxon>
    </lineage>
</organism>